<protein>
    <recommendedName>
        <fullName evidence="1">Endonuclease/exonuclease/phosphatase domain-containing protein</fullName>
    </recommendedName>
</protein>
<evidence type="ECO:0000313" key="3">
    <source>
        <dbReference type="Proteomes" id="UP000499080"/>
    </source>
</evidence>
<dbReference type="AlphaFoldDB" id="A0A4Y2LKP6"/>
<dbReference type="Gene3D" id="3.60.10.10">
    <property type="entry name" value="Endonuclease/exonuclease/phosphatase"/>
    <property type="match status" value="1"/>
</dbReference>
<dbReference type="InterPro" id="IPR005135">
    <property type="entry name" value="Endo/exonuclease/phosphatase"/>
</dbReference>
<sequence length="125" mass="14390">MLTSKKEIQEFITSLKMEQIFIGVDVNGRHTLWGYRDNDARVENVLDSLLVNDLYVINIPDALPTFQRDIYKSWPDLTTCTQDETSNIASATINTSLLIWILKFNNAYLIDSRFSMEITGNFSTF</sequence>
<dbReference type="Pfam" id="PF14529">
    <property type="entry name" value="Exo_endo_phos_2"/>
    <property type="match status" value="1"/>
</dbReference>
<dbReference type="InterPro" id="IPR036691">
    <property type="entry name" value="Endo/exonu/phosph_ase_sf"/>
</dbReference>
<evidence type="ECO:0000313" key="2">
    <source>
        <dbReference type="EMBL" id="GBN15351.1"/>
    </source>
</evidence>
<accession>A0A4Y2LKP6</accession>
<feature type="domain" description="Endonuclease/exonuclease/phosphatase" evidence="1">
    <location>
        <begin position="4"/>
        <end position="87"/>
    </location>
</feature>
<evidence type="ECO:0000259" key="1">
    <source>
        <dbReference type="Pfam" id="PF14529"/>
    </source>
</evidence>
<dbReference type="SUPFAM" id="SSF56219">
    <property type="entry name" value="DNase I-like"/>
    <property type="match status" value="1"/>
</dbReference>
<keyword evidence="3" id="KW-1185">Reference proteome</keyword>
<dbReference type="GO" id="GO:0003824">
    <property type="term" value="F:catalytic activity"/>
    <property type="evidence" value="ECO:0007669"/>
    <property type="project" value="InterPro"/>
</dbReference>
<dbReference type="Proteomes" id="UP000499080">
    <property type="component" value="Unassembled WGS sequence"/>
</dbReference>
<comment type="caution">
    <text evidence="2">The sequence shown here is derived from an EMBL/GenBank/DDBJ whole genome shotgun (WGS) entry which is preliminary data.</text>
</comment>
<name>A0A4Y2LKP6_ARAVE</name>
<organism evidence="2 3">
    <name type="scientific">Araneus ventricosus</name>
    <name type="common">Orbweaver spider</name>
    <name type="synonym">Epeira ventricosa</name>
    <dbReference type="NCBI Taxonomy" id="182803"/>
    <lineage>
        <taxon>Eukaryota</taxon>
        <taxon>Metazoa</taxon>
        <taxon>Ecdysozoa</taxon>
        <taxon>Arthropoda</taxon>
        <taxon>Chelicerata</taxon>
        <taxon>Arachnida</taxon>
        <taxon>Araneae</taxon>
        <taxon>Araneomorphae</taxon>
        <taxon>Entelegynae</taxon>
        <taxon>Araneoidea</taxon>
        <taxon>Araneidae</taxon>
        <taxon>Araneus</taxon>
    </lineage>
</organism>
<dbReference type="EMBL" id="BGPR01006013">
    <property type="protein sequence ID" value="GBN15351.1"/>
    <property type="molecule type" value="Genomic_DNA"/>
</dbReference>
<dbReference type="OrthoDB" id="6437148at2759"/>
<gene>
    <name evidence="2" type="ORF">AVEN_89380_1</name>
</gene>
<reference evidence="2 3" key="1">
    <citation type="journal article" date="2019" name="Sci. Rep.">
        <title>Orb-weaving spider Araneus ventricosus genome elucidates the spidroin gene catalogue.</title>
        <authorList>
            <person name="Kono N."/>
            <person name="Nakamura H."/>
            <person name="Ohtoshi R."/>
            <person name="Moran D.A.P."/>
            <person name="Shinohara A."/>
            <person name="Yoshida Y."/>
            <person name="Fujiwara M."/>
            <person name="Mori M."/>
            <person name="Tomita M."/>
            <person name="Arakawa K."/>
        </authorList>
    </citation>
    <scope>NUCLEOTIDE SEQUENCE [LARGE SCALE GENOMIC DNA]</scope>
</reference>
<proteinExistence type="predicted"/>